<comment type="caution">
    <text evidence="2">The sequence shown here is derived from an EMBL/GenBank/DDBJ whole genome shotgun (WGS) entry which is preliminary data.</text>
</comment>
<reference evidence="2" key="1">
    <citation type="submission" date="2023-03" db="EMBL/GenBank/DDBJ databases">
        <title>Massive genome expansion in bonnet fungi (Mycena s.s.) driven by repeated elements and novel gene families across ecological guilds.</title>
        <authorList>
            <consortium name="Lawrence Berkeley National Laboratory"/>
            <person name="Harder C.B."/>
            <person name="Miyauchi S."/>
            <person name="Viragh M."/>
            <person name="Kuo A."/>
            <person name="Thoen E."/>
            <person name="Andreopoulos B."/>
            <person name="Lu D."/>
            <person name="Skrede I."/>
            <person name="Drula E."/>
            <person name="Henrissat B."/>
            <person name="Morin E."/>
            <person name="Kohler A."/>
            <person name="Barry K."/>
            <person name="LaButti K."/>
            <person name="Morin E."/>
            <person name="Salamov A."/>
            <person name="Lipzen A."/>
            <person name="Mereny Z."/>
            <person name="Hegedus B."/>
            <person name="Baldrian P."/>
            <person name="Stursova M."/>
            <person name="Weitz H."/>
            <person name="Taylor A."/>
            <person name="Grigoriev I.V."/>
            <person name="Nagy L.G."/>
            <person name="Martin F."/>
            <person name="Kauserud H."/>
        </authorList>
    </citation>
    <scope>NUCLEOTIDE SEQUENCE</scope>
    <source>
        <strain evidence="2">CBHHK200</strain>
    </source>
</reference>
<dbReference type="EMBL" id="JARJCM010000325">
    <property type="protein sequence ID" value="KAJ7018725.1"/>
    <property type="molecule type" value="Genomic_DNA"/>
</dbReference>
<dbReference type="AlphaFoldDB" id="A0AAD6WN54"/>
<dbReference type="Proteomes" id="UP001218188">
    <property type="component" value="Unassembled WGS sequence"/>
</dbReference>
<proteinExistence type="predicted"/>
<evidence type="ECO:0000313" key="3">
    <source>
        <dbReference type="Proteomes" id="UP001218188"/>
    </source>
</evidence>
<protein>
    <submittedName>
        <fullName evidence="2">Uncharacterized protein</fullName>
    </submittedName>
</protein>
<evidence type="ECO:0000313" key="2">
    <source>
        <dbReference type="EMBL" id="KAJ7018725.1"/>
    </source>
</evidence>
<name>A0AAD6WN54_9AGAR</name>
<sequence>MRVVADLTAAHAQSKHKSTKIPQAQKRARKRIAKTERKNLRLWAEGARESILKPHIEGYGDALERGWRAEREYHQRVCNEFHAKISWELLDHEEPNLPLPEYDPLAPVDDDDEENADTQVVAKRERIEILNKRIRNWFKYRVRKLRKFLQTKLDPRKDPWAILLAKLSGFLAPPKARQAYQQYYHEHHLMCHE</sequence>
<keyword evidence="3" id="KW-1185">Reference proteome</keyword>
<evidence type="ECO:0000256" key="1">
    <source>
        <dbReference type="SAM" id="MobiDB-lite"/>
    </source>
</evidence>
<feature type="region of interest" description="Disordered" evidence="1">
    <location>
        <begin position="7"/>
        <end position="28"/>
    </location>
</feature>
<gene>
    <name evidence="2" type="ORF">C8F04DRAFT_1277241</name>
</gene>
<organism evidence="2 3">
    <name type="scientific">Mycena alexandri</name>
    <dbReference type="NCBI Taxonomy" id="1745969"/>
    <lineage>
        <taxon>Eukaryota</taxon>
        <taxon>Fungi</taxon>
        <taxon>Dikarya</taxon>
        <taxon>Basidiomycota</taxon>
        <taxon>Agaricomycotina</taxon>
        <taxon>Agaricomycetes</taxon>
        <taxon>Agaricomycetidae</taxon>
        <taxon>Agaricales</taxon>
        <taxon>Marasmiineae</taxon>
        <taxon>Mycenaceae</taxon>
        <taxon>Mycena</taxon>
    </lineage>
</organism>
<accession>A0AAD6WN54</accession>